<dbReference type="AlphaFoldDB" id="A0A7M5V6M1"/>
<accession>A0A7M5V6M1</accession>
<protein>
    <submittedName>
        <fullName evidence="2">Uncharacterized protein</fullName>
    </submittedName>
</protein>
<name>A0A7M5V6M1_9CNID</name>
<feature type="coiled-coil region" evidence="1">
    <location>
        <begin position="306"/>
        <end position="333"/>
    </location>
</feature>
<organism evidence="2 3">
    <name type="scientific">Clytia hemisphaerica</name>
    <dbReference type="NCBI Taxonomy" id="252671"/>
    <lineage>
        <taxon>Eukaryota</taxon>
        <taxon>Metazoa</taxon>
        <taxon>Cnidaria</taxon>
        <taxon>Hydrozoa</taxon>
        <taxon>Hydroidolina</taxon>
        <taxon>Leptothecata</taxon>
        <taxon>Obeliida</taxon>
        <taxon>Clytiidae</taxon>
        <taxon>Clytia</taxon>
    </lineage>
</organism>
<dbReference type="EnsemblMetazoa" id="CLYHEMT004336.1">
    <property type="protein sequence ID" value="CLYHEMP004336.1"/>
    <property type="gene ID" value="CLYHEMG004336"/>
</dbReference>
<dbReference type="RefSeq" id="XP_066922979.1">
    <property type="nucleotide sequence ID" value="XM_067066878.1"/>
</dbReference>
<keyword evidence="1" id="KW-0175">Coiled coil</keyword>
<evidence type="ECO:0000313" key="2">
    <source>
        <dbReference type="EnsemblMetazoa" id="CLYHEMP004336.1"/>
    </source>
</evidence>
<dbReference type="Proteomes" id="UP000594262">
    <property type="component" value="Unplaced"/>
</dbReference>
<keyword evidence="3" id="KW-1185">Reference proteome</keyword>
<reference evidence="2" key="1">
    <citation type="submission" date="2021-01" db="UniProtKB">
        <authorList>
            <consortium name="EnsemblMetazoa"/>
        </authorList>
    </citation>
    <scope>IDENTIFICATION</scope>
</reference>
<evidence type="ECO:0000313" key="3">
    <source>
        <dbReference type="Proteomes" id="UP000594262"/>
    </source>
</evidence>
<proteinExistence type="predicted"/>
<sequence>MELLDVEDTDLKEHRDIIQKLCRICGEKINLRKGYLNAKSVNDKELKETIFRAYNIDSISESCNVHPKKLCSKCVHRVHTLKTKFNKGNLDIMEFFESHFFMPHHPDCEYCSKVEKHSLKLKDLDAVMNNFGYEKVIAINTPVNVLRNFCLNEFINEYFVTKIRFVLFKDFSWKCYVYGLEASIHEMPNKFSSDDDLKLLISFLEVHDVCHGIGQFQDVIAHRLDLNPIFKDATIETSNMHQRIGQKEDYEFVRPKTCTFFKLKSKKTCEACQSYTKKIYVMRSRIGTKRSSTEADSHTNYRWLSHEEKNERMANIQAEKRNLARKLARWSTRIKEQIQTNGVSISDKEHDTFLDVLNKNDPKFDCETPQWLLWEQQKLAASKKDSRGMRWHPLILRWCISIYYTSPAAYKQISNTSLNFMKLPSISTLQKYSHFTKPMSGFNPDVIQRLIDETNVSTLHKILFYAFYIKLVKSFFDLADPVTPVIMFR</sequence>
<dbReference type="Gene3D" id="3.90.79.10">
    <property type="entry name" value="Nucleoside Triphosphate Pyrophosphohydrolase"/>
    <property type="match status" value="1"/>
</dbReference>
<dbReference type="GeneID" id="136810314"/>
<evidence type="ECO:0000256" key="1">
    <source>
        <dbReference type="SAM" id="Coils"/>
    </source>
</evidence>
<dbReference type="OrthoDB" id="2441813at2759"/>